<feature type="compositionally biased region" description="Pro residues" evidence="1">
    <location>
        <begin position="172"/>
        <end position="182"/>
    </location>
</feature>
<feature type="compositionally biased region" description="Low complexity" evidence="1">
    <location>
        <begin position="1"/>
        <end position="22"/>
    </location>
</feature>
<name>A0ABX6F0S6_KLUMA</name>
<keyword evidence="2" id="KW-0472">Membrane</keyword>
<feature type="region of interest" description="Disordered" evidence="1">
    <location>
        <begin position="1"/>
        <end position="23"/>
    </location>
</feature>
<dbReference type="PANTHER" id="PTHR28187">
    <property type="entry name" value="PROTEIN RCR1-RELATED"/>
    <property type="match status" value="1"/>
</dbReference>
<evidence type="ECO:0000256" key="1">
    <source>
        <dbReference type="SAM" id="MobiDB-lite"/>
    </source>
</evidence>
<organism evidence="3 4">
    <name type="scientific">Kluyveromyces marxianus</name>
    <name type="common">Yeast</name>
    <name type="synonym">Candida kefyr</name>
    <dbReference type="NCBI Taxonomy" id="4911"/>
    <lineage>
        <taxon>Eukaryota</taxon>
        <taxon>Fungi</taxon>
        <taxon>Dikarya</taxon>
        <taxon>Ascomycota</taxon>
        <taxon>Saccharomycotina</taxon>
        <taxon>Saccharomycetes</taxon>
        <taxon>Saccharomycetales</taxon>
        <taxon>Saccharomycetaceae</taxon>
        <taxon>Kluyveromyces</taxon>
    </lineage>
</organism>
<protein>
    <submittedName>
        <fullName evidence="3">RCR super family protein</fullName>
    </submittedName>
</protein>
<proteinExistence type="predicted"/>
<dbReference type="InterPro" id="IPR020999">
    <property type="entry name" value="Chitin_synth_reg_RCR"/>
</dbReference>
<dbReference type="Pfam" id="PF12273">
    <property type="entry name" value="RCR"/>
    <property type="match status" value="1"/>
</dbReference>
<reference evidence="3 4" key="1">
    <citation type="submission" date="2016-03" db="EMBL/GenBank/DDBJ databases">
        <title>How can Kluyveromyces marxianus grow so fast - potential evolutionary course in Saccharomyces Complex revealed by comparative genomics.</title>
        <authorList>
            <person name="Mo W."/>
            <person name="Lu W."/>
            <person name="Yang X."/>
            <person name="Qi J."/>
            <person name="Lv H."/>
        </authorList>
    </citation>
    <scope>NUCLEOTIDE SEQUENCE [LARGE SCALE GENOMIC DNA]</scope>
    <source>
        <strain evidence="3 4">FIM1</strain>
    </source>
</reference>
<keyword evidence="2" id="KW-1133">Transmembrane helix</keyword>
<keyword evidence="2" id="KW-0812">Transmembrane</keyword>
<sequence>MSSSTSSINSGSSSATASATSSGDEITNSCFGVSCSNQWEWARWVIFVLFMVVLSVFVLTTFRINYLRRRRGQQPLRYVSWLTPPTYRQAESSRNRTDVPLTDYVPPYTEEANENDLGYYDRDGVFHVNSKADPPPPIDAYVLERRNDRDGNVDLEMQQTARTDPDTITPNTPLPAPPPPAFQPDAMGHPGTPGSSSSDVTFRSANPVPPTNNTNTNGH</sequence>
<keyword evidence="4" id="KW-1185">Reference proteome</keyword>
<accession>A0ABX6F0S6</accession>
<gene>
    <name evidence="3" type="primary">RCR2</name>
    <name evidence="3" type="ORF">FIM1_4173</name>
</gene>
<feature type="compositionally biased region" description="Polar residues" evidence="1">
    <location>
        <begin position="193"/>
        <end position="204"/>
    </location>
</feature>
<evidence type="ECO:0000313" key="3">
    <source>
        <dbReference type="EMBL" id="QGN17440.1"/>
    </source>
</evidence>
<dbReference type="Proteomes" id="UP000422736">
    <property type="component" value="Chromosome 6"/>
</dbReference>
<evidence type="ECO:0000313" key="4">
    <source>
        <dbReference type="Proteomes" id="UP000422736"/>
    </source>
</evidence>
<feature type="region of interest" description="Disordered" evidence="1">
    <location>
        <begin position="158"/>
        <end position="219"/>
    </location>
</feature>
<feature type="transmembrane region" description="Helical" evidence="2">
    <location>
        <begin position="41"/>
        <end position="62"/>
    </location>
</feature>
<dbReference type="EMBL" id="CP015059">
    <property type="protein sequence ID" value="QGN17440.1"/>
    <property type="molecule type" value="Genomic_DNA"/>
</dbReference>
<evidence type="ECO:0000256" key="2">
    <source>
        <dbReference type="SAM" id="Phobius"/>
    </source>
</evidence>
<dbReference type="PANTHER" id="PTHR28187:SF1">
    <property type="entry name" value="PROTEIN RCR1-RELATED"/>
    <property type="match status" value="1"/>
</dbReference>